<sequence length="273" mass="30104">MPSAATSTSIGCCREQIRPVVVRKPKPQVVWSLGPQKIDAPTEVRETQGPEGESNVITISNVTVKGLTRSHHHAKLSCEASNTHLAPPPRTTVTIELNNSDLTLKLLAANALIVTCSNCCYRITILREPARSVHDTQKPTKFLNTSIPACQETKHRSTSVSKYAKLDTVSAHIEGTALPGATQRDDRPKSFSDASATDVLFAKLEYRYDSSFRQCDTATPLQSFQIIFRETLESGNLGEGQNSFGRKKVRGRVSKHRFEASSEFDLVEDFETT</sequence>
<dbReference type="InterPro" id="IPR013783">
    <property type="entry name" value="Ig-like_fold"/>
</dbReference>
<gene>
    <name evidence="2" type="ORF">H0235_011503</name>
</gene>
<accession>A0A834U591</accession>
<proteinExistence type="predicted"/>
<dbReference type="Proteomes" id="UP000600918">
    <property type="component" value="Unassembled WGS sequence"/>
</dbReference>
<evidence type="ECO:0000313" key="3">
    <source>
        <dbReference type="Proteomes" id="UP000600918"/>
    </source>
</evidence>
<evidence type="ECO:0000313" key="2">
    <source>
        <dbReference type="EMBL" id="KAF7416972.1"/>
    </source>
</evidence>
<feature type="domain" description="Ig-like" evidence="1">
    <location>
        <begin position="1"/>
        <end position="94"/>
    </location>
</feature>
<dbReference type="PROSITE" id="PS50835">
    <property type="entry name" value="IG_LIKE"/>
    <property type="match status" value="1"/>
</dbReference>
<comment type="caution">
    <text evidence="2">The sequence shown here is derived from an EMBL/GenBank/DDBJ whole genome shotgun (WGS) entry which is preliminary data.</text>
</comment>
<name>A0A834U591_VESPE</name>
<evidence type="ECO:0000259" key="1">
    <source>
        <dbReference type="PROSITE" id="PS50835"/>
    </source>
</evidence>
<organism evidence="2 3">
    <name type="scientific">Vespula pensylvanica</name>
    <name type="common">Western yellow jacket</name>
    <name type="synonym">Wasp</name>
    <dbReference type="NCBI Taxonomy" id="30213"/>
    <lineage>
        <taxon>Eukaryota</taxon>
        <taxon>Metazoa</taxon>
        <taxon>Ecdysozoa</taxon>
        <taxon>Arthropoda</taxon>
        <taxon>Hexapoda</taxon>
        <taxon>Insecta</taxon>
        <taxon>Pterygota</taxon>
        <taxon>Neoptera</taxon>
        <taxon>Endopterygota</taxon>
        <taxon>Hymenoptera</taxon>
        <taxon>Apocrita</taxon>
        <taxon>Aculeata</taxon>
        <taxon>Vespoidea</taxon>
        <taxon>Vespidae</taxon>
        <taxon>Vespinae</taxon>
        <taxon>Vespula</taxon>
    </lineage>
</organism>
<dbReference type="EMBL" id="JACSDY010000010">
    <property type="protein sequence ID" value="KAF7416972.1"/>
    <property type="molecule type" value="Genomic_DNA"/>
</dbReference>
<dbReference type="Gene3D" id="2.60.40.10">
    <property type="entry name" value="Immunoglobulins"/>
    <property type="match status" value="1"/>
</dbReference>
<dbReference type="InterPro" id="IPR007110">
    <property type="entry name" value="Ig-like_dom"/>
</dbReference>
<protein>
    <recommendedName>
        <fullName evidence="1">Ig-like domain-containing protein</fullName>
    </recommendedName>
</protein>
<dbReference type="AlphaFoldDB" id="A0A834U591"/>
<reference evidence="2" key="1">
    <citation type="journal article" date="2020" name="G3 (Bethesda)">
        <title>High-Quality Assemblies for Three Invasive Social Wasps from the &lt;i&gt;Vespula&lt;/i&gt; Genus.</title>
        <authorList>
            <person name="Harrop T.W.R."/>
            <person name="Guhlin J."/>
            <person name="McLaughlin G.M."/>
            <person name="Permina E."/>
            <person name="Stockwell P."/>
            <person name="Gilligan J."/>
            <person name="Le Lec M.F."/>
            <person name="Gruber M.A.M."/>
            <person name="Quinn O."/>
            <person name="Lovegrove M."/>
            <person name="Duncan E.J."/>
            <person name="Remnant E.J."/>
            <person name="Van Eeckhoven J."/>
            <person name="Graham B."/>
            <person name="Knapp R.A."/>
            <person name="Langford K.W."/>
            <person name="Kronenberg Z."/>
            <person name="Press M.O."/>
            <person name="Eacker S.M."/>
            <person name="Wilson-Rankin E.E."/>
            <person name="Purcell J."/>
            <person name="Lester P.J."/>
            <person name="Dearden P.K."/>
        </authorList>
    </citation>
    <scope>NUCLEOTIDE SEQUENCE</scope>
    <source>
        <strain evidence="2">Volc-1</strain>
    </source>
</reference>
<keyword evidence="3" id="KW-1185">Reference proteome</keyword>